<sequence>MGYLSLIFLLAVVSSGVLAQTYNTRYDNIDIDQILSNKRVLDNYIKCILDDETRRCSPEGREFKKYIPEAIRTNCAKCSDAQKRITKKASVYILEHRPQDWDKIRKKFDPQGKYQDSFAAFLRSVA</sequence>
<dbReference type="OrthoDB" id="8183954at2759"/>
<dbReference type="InterPro" id="IPR005055">
    <property type="entry name" value="A10/PebIII"/>
</dbReference>
<reference evidence="2" key="1">
    <citation type="submission" date="2022-01" db="EMBL/GenBank/DDBJ databases">
        <authorList>
            <person name="King R."/>
        </authorList>
    </citation>
    <scope>NUCLEOTIDE SEQUENCE</scope>
</reference>
<dbReference type="AlphaFoldDB" id="A0A9N9XFC6"/>
<evidence type="ECO:0000256" key="1">
    <source>
        <dbReference type="SAM" id="SignalP"/>
    </source>
</evidence>
<proteinExistence type="predicted"/>
<gene>
    <name evidence="2" type="ORF">DIABBA_LOCUS10409</name>
</gene>
<feature type="signal peptide" evidence="1">
    <location>
        <begin position="1"/>
        <end position="19"/>
    </location>
</feature>
<organism evidence="2 3">
    <name type="scientific">Diabrotica balteata</name>
    <name type="common">Banded cucumber beetle</name>
    <dbReference type="NCBI Taxonomy" id="107213"/>
    <lineage>
        <taxon>Eukaryota</taxon>
        <taxon>Metazoa</taxon>
        <taxon>Ecdysozoa</taxon>
        <taxon>Arthropoda</taxon>
        <taxon>Hexapoda</taxon>
        <taxon>Insecta</taxon>
        <taxon>Pterygota</taxon>
        <taxon>Neoptera</taxon>
        <taxon>Endopterygota</taxon>
        <taxon>Coleoptera</taxon>
        <taxon>Polyphaga</taxon>
        <taxon>Cucujiformia</taxon>
        <taxon>Chrysomeloidea</taxon>
        <taxon>Chrysomelidae</taxon>
        <taxon>Galerucinae</taxon>
        <taxon>Diabroticina</taxon>
        <taxon>Diabroticites</taxon>
        <taxon>Diabrotica</taxon>
    </lineage>
</organism>
<evidence type="ECO:0000313" key="2">
    <source>
        <dbReference type="EMBL" id="CAG9837426.1"/>
    </source>
</evidence>
<dbReference type="InterPro" id="IPR036682">
    <property type="entry name" value="OS_D_A10/PebIII_sf"/>
</dbReference>
<keyword evidence="1" id="KW-0732">Signal</keyword>
<dbReference type="Proteomes" id="UP001153709">
    <property type="component" value="Chromosome 7"/>
</dbReference>
<protein>
    <submittedName>
        <fullName evidence="2">Uncharacterized protein</fullName>
    </submittedName>
</protein>
<dbReference type="PANTHER" id="PTHR11257:SF12">
    <property type="entry name" value="EJACULATORY BULB-SPECIFIC PROTEIN 3-RELATED"/>
    <property type="match status" value="1"/>
</dbReference>
<dbReference type="Pfam" id="PF03392">
    <property type="entry name" value="OS-D"/>
    <property type="match status" value="1"/>
</dbReference>
<accession>A0A9N9XFC6</accession>
<name>A0A9N9XFC6_DIABA</name>
<feature type="chain" id="PRO_5040364127" evidence="1">
    <location>
        <begin position="20"/>
        <end position="126"/>
    </location>
</feature>
<evidence type="ECO:0000313" key="3">
    <source>
        <dbReference type="Proteomes" id="UP001153709"/>
    </source>
</evidence>
<keyword evidence="3" id="KW-1185">Reference proteome</keyword>
<dbReference type="Gene3D" id="1.10.2080.10">
    <property type="entry name" value="Insect odorant-binding protein A10/Ejaculatory bulb-specific protein 3"/>
    <property type="match status" value="1"/>
</dbReference>
<dbReference type="PANTHER" id="PTHR11257">
    <property type="entry name" value="CHEMOSENSORY PROTEIN-RELATED"/>
    <property type="match status" value="1"/>
</dbReference>
<dbReference type="EMBL" id="OU898282">
    <property type="protein sequence ID" value="CAG9837426.1"/>
    <property type="molecule type" value="Genomic_DNA"/>
</dbReference>
<dbReference type="SUPFAM" id="SSF100910">
    <property type="entry name" value="Chemosensory protein Csp2"/>
    <property type="match status" value="1"/>
</dbReference>